<dbReference type="InterPro" id="IPR046254">
    <property type="entry name" value="DUF6287"/>
</dbReference>
<feature type="compositionally biased region" description="Polar residues" evidence="1">
    <location>
        <begin position="85"/>
        <end position="96"/>
    </location>
</feature>
<dbReference type="RefSeq" id="WP_074559497.1">
    <property type="nucleotide sequence ID" value="NZ_FNKE01000001.1"/>
</dbReference>
<dbReference type="Proteomes" id="UP000182870">
    <property type="component" value="Unassembled WGS sequence"/>
</dbReference>
<evidence type="ECO:0000259" key="2">
    <source>
        <dbReference type="Pfam" id="PF19804"/>
    </source>
</evidence>
<evidence type="ECO:0000313" key="4">
    <source>
        <dbReference type="Proteomes" id="UP000182870"/>
    </source>
</evidence>
<reference evidence="3 4" key="1">
    <citation type="submission" date="2016-10" db="EMBL/GenBank/DDBJ databases">
        <authorList>
            <person name="de Groot N.N."/>
        </authorList>
    </citation>
    <scope>NUCLEOTIDE SEQUENCE [LARGE SCALE GENOMIC DNA]</scope>
    <source>
        <strain evidence="3 4">Sb05</strain>
    </source>
</reference>
<dbReference type="PROSITE" id="PS51257">
    <property type="entry name" value="PROKAR_LIPOPROTEIN"/>
    <property type="match status" value="1"/>
</dbReference>
<organism evidence="3 4">
    <name type="scientific">Streptococcus equinus</name>
    <name type="common">Streptococcus bovis</name>
    <dbReference type="NCBI Taxonomy" id="1335"/>
    <lineage>
        <taxon>Bacteria</taxon>
        <taxon>Bacillati</taxon>
        <taxon>Bacillota</taxon>
        <taxon>Bacilli</taxon>
        <taxon>Lactobacillales</taxon>
        <taxon>Streptococcaceae</taxon>
        <taxon>Streptococcus</taxon>
    </lineage>
</organism>
<proteinExistence type="predicted"/>
<feature type="compositionally biased region" description="Polar residues" evidence="1">
    <location>
        <begin position="53"/>
        <end position="69"/>
    </location>
</feature>
<dbReference type="Pfam" id="PF19804">
    <property type="entry name" value="DUF6287"/>
    <property type="match status" value="1"/>
</dbReference>
<evidence type="ECO:0000313" key="3">
    <source>
        <dbReference type="EMBL" id="SDQ04713.1"/>
    </source>
</evidence>
<evidence type="ECO:0000256" key="1">
    <source>
        <dbReference type="SAM" id="MobiDB-lite"/>
    </source>
</evidence>
<dbReference type="OrthoDB" id="2228380at2"/>
<sequence>MKKECKVTVTLLCSLFLLGACSRTERAKPASSSHIKVTRTSKSRAEKKVMKPNVSTNQEVVASSPSVTDMTAAGNEAQDDETKVVSPSQDQANQPSESDIDFECLAYGDFSSLSGTWSNDLGESVTLAQDGQASLSRTQSPYQVKTNIVKGNVCFGTIYDPNSLTESAAFIVVPKGIGDPFLGEVRTSDCLIIGQCASDSEHPYFKH</sequence>
<feature type="domain" description="DUF6287" evidence="2">
    <location>
        <begin position="98"/>
        <end position="131"/>
    </location>
</feature>
<protein>
    <recommendedName>
        <fullName evidence="2">DUF6287 domain-containing protein</fullName>
    </recommendedName>
</protein>
<dbReference type="EMBL" id="FNKE01000001">
    <property type="protein sequence ID" value="SDQ04713.1"/>
    <property type="molecule type" value="Genomic_DNA"/>
</dbReference>
<gene>
    <name evidence="3" type="ORF">SAMN05216392_0076</name>
</gene>
<dbReference type="AlphaFoldDB" id="A0A1H0XPF1"/>
<feature type="region of interest" description="Disordered" evidence="1">
    <location>
        <begin position="28"/>
        <end position="96"/>
    </location>
</feature>
<accession>A0A1H0XPF1</accession>
<name>A0A1H0XPF1_STREI</name>